<dbReference type="EMBL" id="PDUG01000003">
    <property type="protein sequence ID" value="PIC41174.1"/>
    <property type="molecule type" value="Genomic_DNA"/>
</dbReference>
<evidence type="ECO:0000256" key="1">
    <source>
        <dbReference type="SAM" id="MobiDB-lite"/>
    </source>
</evidence>
<feature type="region of interest" description="Disordered" evidence="1">
    <location>
        <begin position="1"/>
        <end position="36"/>
    </location>
</feature>
<reference evidence="3" key="1">
    <citation type="submission" date="2017-10" db="EMBL/GenBank/DDBJ databases">
        <title>Rapid genome shrinkage in a self-fertile nematode reveals novel sperm competition proteins.</title>
        <authorList>
            <person name="Yin D."/>
            <person name="Schwarz E.M."/>
            <person name="Thomas C.G."/>
            <person name="Felde R.L."/>
            <person name="Korf I.F."/>
            <person name="Cutter A.D."/>
            <person name="Schartner C.M."/>
            <person name="Ralston E.J."/>
            <person name="Meyer B.J."/>
            <person name="Haag E.S."/>
        </authorList>
    </citation>
    <scope>NUCLEOTIDE SEQUENCE [LARGE SCALE GENOMIC DNA]</scope>
    <source>
        <strain evidence="3">JU1422</strain>
    </source>
</reference>
<dbReference type="Proteomes" id="UP000230233">
    <property type="component" value="Chromosome III"/>
</dbReference>
<dbReference type="OrthoDB" id="5865415at2759"/>
<proteinExistence type="predicted"/>
<protein>
    <submittedName>
        <fullName evidence="2">Uncharacterized protein</fullName>
    </submittedName>
</protein>
<gene>
    <name evidence="2" type="primary">Cnig_chr_III.g8684</name>
    <name evidence="2" type="ORF">B9Z55_008684</name>
</gene>
<comment type="caution">
    <text evidence="2">The sequence shown here is derived from an EMBL/GenBank/DDBJ whole genome shotgun (WGS) entry which is preliminary data.</text>
</comment>
<name>A0A2G5UNN1_9PELO</name>
<keyword evidence="3" id="KW-1185">Reference proteome</keyword>
<evidence type="ECO:0000313" key="3">
    <source>
        <dbReference type="Proteomes" id="UP000230233"/>
    </source>
</evidence>
<sequence>MITHLRSDHPDDLRKAENERKGKNGAKNEKNSRYDNDANSNLIMALSTSNVPFRFVKNEYFKKFCLLLNPDHIVMSPDAIRRNW</sequence>
<organism evidence="2 3">
    <name type="scientific">Caenorhabditis nigoni</name>
    <dbReference type="NCBI Taxonomy" id="1611254"/>
    <lineage>
        <taxon>Eukaryota</taxon>
        <taxon>Metazoa</taxon>
        <taxon>Ecdysozoa</taxon>
        <taxon>Nematoda</taxon>
        <taxon>Chromadorea</taxon>
        <taxon>Rhabditida</taxon>
        <taxon>Rhabditina</taxon>
        <taxon>Rhabditomorpha</taxon>
        <taxon>Rhabditoidea</taxon>
        <taxon>Rhabditidae</taxon>
        <taxon>Peloderinae</taxon>
        <taxon>Caenorhabditis</taxon>
    </lineage>
</organism>
<accession>A0A2G5UNN1</accession>
<evidence type="ECO:0000313" key="2">
    <source>
        <dbReference type="EMBL" id="PIC41174.1"/>
    </source>
</evidence>
<dbReference type="AlphaFoldDB" id="A0A2G5UNN1"/>